<comment type="caution">
    <text evidence="1">The sequence shown here is derived from an EMBL/GenBank/DDBJ whole genome shotgun (WGS) entry which is preliminary data.</text>
</comment>
<keyword evidence="2" id="KW-1185">Reference proteome</keyword>
<organism evidence="1 2">
    <name type="scientific">Rubus argutus</name>
    <name type="common">Southern blackberry</name>
    <dbReference type="NCBI Taxonomy" id="59490"/>
    <lineage>
        <taxon>Eukaryota</taxon>
        <taxon>Viridiplantae</taxon>
        <taxon>Streptophyta</taxon>
        <taxon>Embryophyta</taxon>
        <taxon>Tracheophyta</taxon>
        <taxon>Spermatophyta</taxon>
        <taxon>Magnoliopsida</taxon>
        <taxon>eudicotyledons</taxon>
        <taxon>Gunneridae</taxon>
        <taxon>Pentapetalae</taxon>
        <taxon>rosids</taxon>
        <taxon>fabids</taxon>
        <taxon>Rosales</taxon>
        <taxon>Rosaceae</taxon>
        <taxon>Rosoideae</taxon>
        <taxon>Rosoideae incertae sedis</taxon>
        <taxon>Rubus</taxon>
    </lineage>
</organism>
<dbReference type="AlphaFoldDB" id="A0AAW1WTX7"/>
<proteinExistence type="predicted"/>
<gene>
    <name evidence="1" type="ORF">M0R45_025411</name>
</gene>
<dbReference type="EMBL" id="JBEDUW010000005">
    <property type="protein sequence ID" value="KAK9928265.1"/>
    <property type="molecule type" value="Genomic_DNA"/>
</dbReference>
<reference evidence="1 2" key="1">
    <citation type="journal article" date="2023" name="G3 (Bethesda)">
        <title>A chromosome-length genome assembly and annotation of blackberry (Rubus argutus, cv. 'Hillquist').</title>
        <authorList>
            <person name="Bruna T."/>
            <person name="Aryal R."/>
            <person name="Dudchenko O."/>
            <person name="Sargent D.J."/>
            <person name="Mead D."/>
            <person name="Buti M."/>
            <person name="Cavallini A."/>
            <person name="Hytonen T."/>
            <person name="Andres J."/>
            <person name="Pham M."/>
            <person name="Weisz D."/>
            <person name="Mascagni F."/>
            <person name="Usai G."/>
            <person name="Natali L."/>
            <person name="Bassil N."/>
            <person name="Fernandez G.E."/>
            <person name="Lomsadze A."/>
            <person name="Armour M."/>
            <person name="Olukolu B."/>
            <person name="Poorten T."/>
            <person name="Britton C."/>
            <person name="Davik J."/>
            <person name="Ashrafi H."/>
            <person name="Aiden E.L."/>
            <person name="Borodovsky M."/>
            <person name="Worthington M."/>
        </authorList>
    </citation>
    <scope>NUCLEOTIDE SEQUENCE [LARGE SCALE GENOMIC DNA]</scope>
    <source>
        <strain evidence="1">PI 553951</strain>
    </source>
</reference>
<accession>A0AAW1WTX7</accession>
<protein>
    <submittedName>
        <fullName evidence="1">Uncharacterized protein</fullName>
    </submittedName>
</protein>
<dbReference type="Proteomes" id="UP001457282">
    <property type="component" value="Unassembled WGS sequence"/>
</dbReference>
<sequence>MAQTIAAATSPNLSVLPANSTINHQITIHRRRRLSQAELLSSDFTCAVTCRRAHALAAVDPIEYPYSVHQIRPPLPSDHGLVIPCRRIAHPQSTTGSSVRSHKQHRHCSLNSRAFSSAVPSRGHPTQTRRRATVRLLHRETLPLDLCSITAT</sequence>
<name>A0AAW1WTX7_RUBAR</name>
<evidence type="ECO:0000313" key="1">
    <source>
        <dbReference type="EMBL" id="KAK9928265.1"/>
    </source>
</evidence>
<evidence type="ECO:0000313" key="2">
    <source>
        <dbReference type="Proteomes" id="UP001457282"/>
    </source>
</evidence>